<dbReference type="Pfam" id="PF00245">
    <property type="entry name" value="Alk_phosphatase"/>
    <property type="match status" value="1"/>
</dbReference>
<feature type="binding site" evidence="8">
    <location>
        <position position="431"/>
    </location>
    <ligand>
        <name>Zn(2+)</name>
        <dbReference type="ChEBI" id="CHEBI:29105"/>
        <label>2</label>
    </ligand>
</feature>
<gene>
    <name evidence="10" type="ORF">SAMN05421877_112114</name>
</gene>
<dbReference type="SUPFAM" id="SSF53649">
    <property type="entry name" value="Alkaline phosphatase-like"/>
    <property type="match status" value="1"/>
</dbReference>
<dbReference type="EMBL" id="FNUT01000012">
    <property type="protein sequence ID" value="SEG66477.1"/>
    <property type="molecule type" value="Genomic_DNA"/>
</dbReference>
<comment type="cofactor">
    <cofactor evidence="8">
        <name>Mg(2+)</name>
        <dbReference type="ChEBI" id="CHEBI:18420"/>
    </cofactor>
    <text evidence="8">Binds 1 Mg(2+) ion.</text>
</comment>
<evidence type="ECO:0000256" key="9">
    <source>
        <dbReference type="RuleBase" id="RU003946"/>
    </source>
</evidence>
<dbReference type="RefSeq" id="WP_103907510.1">
    <property type="nucleotide sequence ID" value="NZ_CP049246.1"/>
</dbReference>
<dbReference type="PROSITE" id="PS00123">
    <property type="entry name" value="ALKALINE_PHOSPHATASE"/>
    <property type="match status" value="1"/>
</dbReference>
<feature type="binding site" evidence="8">
    <location>
        <position position="34"/>
    </location>
    <ligand>
        <name>Zn(2+)</name>
        <dbReference type="ChEBI" id="CHEBI:29105"/>
        <label>2</label>
    </ligand>
</feature>
<evidence type="ECO:0000256" key="2">
    <source>
        <dbReference type="ARBA" id="ARBA00022553"/>
    </source>
</evidence>
<feature type="binding site" evidence="8">
    <location>
        <position position="312"/>
    </location>
    <ligand>
        <name>Zn(2+)</name>
        <dbReference type="ChEBI" id="CHEBI:29105"/>
        <label>2</label>
    </ligand>
</feature>
<dbReference type="InterPro" id="IPR017850">
    <property type="entry name" value="Alkaline_phosphatase_core_sf"/>
</dbReference>
<keyword evidence="11" id="KW-1185">Reference proteome</keyword>
<feature type="binding site" evidence="8">
    <location>
        <position position="272"/>
    </location>
    <ligand>
        <name>Zn(2+)</name>
        <dbReference type="ChEBI" id="CHEBI:29105"/>
        <label>2</label>
    </ligand>
</feature>
<evidence type="ECO:0000313" key="10">
    <source>
        <dbReference type="EMBL" id="SEG66477.1"/>
    </source>
</evidence>
<comment type="cofactor">
    <cofactor evidence="8">
        <name>Zn(2+)</name>
        <dbReference type="ChEBI" id="CHEBI:29105"/>
    </cofactor>
    <text evidence="8">Binds 2 Zn(2+) ions.</text>
</comment>
<dbReference type="Gene3D" id="1.10.60.40">
    <property type="match status" value="1"/>
</dbReference>
<keyword evidence="4" id="KW-0378">Hydrolase</keyword>
<dbReference type="PRINTS" id="PR00113">
    <property type="entry name" value="ALKPHPHTASE"/>
</dbReference>
<evidence type="ECO:0000256" key="5">
    <source>
        <dbReference type="ARBA" id="ARBA00022833"/>
    </source>
</evidence>
<feature type="binding site" evidence="8">
    <location>
        <position position="135"/>
    </location>
    <ligand>
        <name>Mg(2+)</name>
        <dbReference type="ChEBI" id="CHEBI:18420"/>
    </ligand>
</feature>
<proteinExistence type="inferred from homology"/>
<keyword evidence="6 8" id="KW-0460">Magnesium</keyword>
<evidence type="ECO:0000256" key="8">
    <source>
        <dbReference type="PIRSR" id="PIRSR601952-2"/>
    </source>
</evidence>
<keyword evidence="5 8" id="KW-0862">Zinc</keyword>
<dbReference type="InterPro" id="IPR001952">
    <property type="entry name" value="Alkaline_phosphatase"/>
</dbReference>
<feature type="binding site" evidence="8">
    <location>
        <position position="34"/>
    </location>
    <ligand>
        <name>Mg(2+)</name>
        <dbReference type="ChEBI" id="CHEBI:18420"/>
    </ligand>
</feature>
<dbReference type="OrthoDB" id="9794455at2"/>
<protein>
    <submittedName>
        <fullName evidence="10">Alkaline phosphatase</fullName>
    </submittedName>
</protein>
<dbReference type="CDD" id="cd16012">
    <property type="entry name" value="ALP"/>
    <property type="match status" value="1"/>
</dbReference>
<comment type="similarity">
    <text evidence="1 9">Belongs to the alkaline phosphatase family.</text>
</comment>
<dbReference type="Gene3D" id="3.40.720.10">
    <property type="entry name" value="Alkaline Phosphatase, subunit A"/>
    <property type="match status" value="1"/>
</dbReference>
<dbReference type="SMART" id="SM00098">
    <property type="entry name" value="alkPPc"/>
    <property type="match status" value="1"/>
</dbReference>
<accession>A0A1H6C182</accession>
<name>A0A1H6C182_9SPHI</name>
<feature type="binding site" evidence="8">
    <location>
        <position position="311"/>
    </location>
    <ligand>
        <name>Zn(2+)</name>
        <dbReference type="ChEBI" id="CHEBI:29105"/>
        <label>2</label>
    </ligand>
</feature>
<keyword evidence="3 8" id="KW-0479">Metal-binding</keyword>
<reference evidence="11" key="1">
    <citation type="submission" date="2016-10" db="EMBL/GenBank/DDBJ databases">
        <authorList>
            <person name="Varghese N."/>
            <person name="Submissions S."/>
        </authorList>
    </citation>
    <scope>NUCLEOTIDE SEQUENCE [LARGE SCALE GENOMIC DNA]</scope>
    <source>
        <strain evidence="11">DSM 22361</strain>
    </source>
</reference>
<feature type="binding site" evidence="8">
    <location>
        <position position="268"/>
    </location>
    <ligand>
        <name>Zn(2+)</name>
        <dbReference type="ChEBI" id="CHEBI:29105"/>
        <label>2</label>
    </ligand>
</feature>
<sequence length="470" mass="51543">MKSNIFKLIIAFFIFVGTASAQKQPKYIFFMIGDGMGLAQVHSAELYQASLDNKNTFYPTVFSQFPYATFATSHSLSHGVTDSGAGGTALAVGHKTKNGVIAMDSAGVKPYKSIAYLAKEKGMKVGITTSVSIDHATPASFYATQPDRDMYYEIGQDIIKSNFDFFAGSGFLKPNTNAKKEEVAPLFPQLEKAGYKLVYGLDEYNKAKSSAQKLILMNKKGTDPVSLKYAIDQKPGDLNLAEITSAAIESLSKGDQGFFLMVEGGKIDWACHANDGATSIQEVLDFNRSVEKAYEFYKKHPEETLIIVTADHETGGMAVGNGSSTLRLKNLQNQKVSQEQLTVLINEFRSKNENASWDQLKNFLGEHLGLWKSIKISEDDEEDLQEAYHKSFVEHKNETSKSMYAVNDKIAALAVKAVNKASSMSFASSNHSAAYIPVFAIGVGAEQFHKKMDNTDIPKTVSTIAGWQLP</sequence>
<evidence type="ECO:0000256" key="1">
    <source>
        <dbReference type="ARBA" id="ARBA00005984"/>
    </source>
</evidence>
<dbReference type="GO" id="GO:0046872">
    <property type="term" value="F:metal ion binding"/>
    <property type="evidence" value="ECO:0007669"/>
    <property type="project" value="UniProtKB-KW"/>
</dbReference>
<evidence type="ECO:0000313" key="11">
    <source>
        <dbReference type="Proteomes" id="UP000236731"/>
    </source>
</evidence>
<feature type="binding site" evidence="8">
    <location>
        <position position="263"/>
    </location>
    <ligand>
        <name>Mg(2+)</name>
        <dbReference type="ChEBI" id="CHEBI:18420"/>
    </ligand>
</feature>
<dbReference type="PANTHER" id="PTHR11596:SF5">
    <property type="entry name" value="ALKALINE PHOSPHATASE"/>
    <property type="match status" value="1"/>
</dbReference>
<evidence type="ECO:0000256" key="6">
    <source>
        <dbReference type="ARBA" id="ARBA00022842"/>
    </source>
</evidence>
<feature type="binding site" evidence="8">
    <location>
        <position position="137"/>
    </location>
    <ligand>
        <name>Mg(2+)</name>
        <dbReference type="ChEBI" id="CHEBI:18420"/>
    </ligand>
</feature>
<dbReference type="InterPro" id="IPR018299">
    <property type="entry name" value="Alkaline_phosphatase_AS"/>
</dbReference>
<evidence type="ECO:0000256" key="4">
    <source>
        <dbReference type="ARBA" id="ARBA00022801"/>
    </source>
</evidence>
<organism evidence="10 11">
    <name type="scientific">Sphingobacterium lactis</name>
    <dbReference type="NCBI Taxonomy" id="797291"/>
    <lineage>
        <taxon>Bacteria</taxon>
        <taxon>Pseudomonadati</taxon>
        <taxon>Bacteroidota</taxon>
        <taxon>Sphingobacteriia</taxon>
        <taxon>Sphingobacteriales</taxon>
        <taxon>Sphingobacteriaceae</taxon>
        <taxon>Sphingobacterium</taxon>
    </lineage>
</organism>
<dbReference type="PANTHER" id="PTHR11596">
    <property type="entry name" value="ALKALINE PHOSPHATASE"/>
    <property type="match status" value="1"/>
</dbReference>
<keyword evidence="2" id="KW-0597">Phosphoprotein</keyword>
<dbReference type="Proteomes" id="UP000236731">
    <property type="component" value="Unassembled WGS sequence"/>
</dbReference>
<dbReference type="GO" id="GO:0004035">
    <property type="term" value="F:alkaline phosphatase activity"/>
    <property type="evidence" value="ECO:0007669"/>
    <property type="project" value="TreeGrafter"/>
</dbReference>
<feature type="active site" description="Phosphoserine intermediate" evidence="7">
    <location>
        <position position="83"/>
    </location>
</feature>
<dbReference type="AlphaFoldDB" id="A0A1H6C182"/>
<evidence type="ECO:0000256" key="3">
    <source>
        <dbReference type="ARBA" id="ARBA00022723"/>
    </source>
</evidence>
<evidence type="ECO:0000256" key="7">
    <source>
        <dbReference type="PIRSR" id="PIRSR601952-1"/>
    </source>
</evidence>